<dbReference type="WBParaSite" id="MBELARI_LOCUS4461">
    <property type="protein sequence ID" value="MBELARI_LOCUS4461"/>
    <property type="gene ID" value="MBELARI_LOCUS4461"/>
</dbReference>
<dbReference type="SUPFAM" id="SSF47113">
    <property type="entry name" value="Histone-fold"/>
    <property type="match status" value="1"/>
</dbReference>
<evidence type="ECO:0000256" key="2">
    <source>
        <dbReference type="ARBA" id="ARBA00022763"/>
    </source>
</evidence>
<keyword evidence="2" id="KW-0227">DNA damage</keyword>
<evidence type="ECO:0000313" key="6">
    <source>
        <dbReference type="WBParaSite" id="MBELARI_LOCUS4461"/>
    </source>
</evidence>
<protein>
    <recommendedName>
        <fullName evidence="7">Centromere protein X</fullName>
    </recommendedName>
</protein>
<sequence>MNKVPDQIREPLVNAMIAVSISSKQVANPKPMSKDVLPMLHALTNEMIKEMLTRAATLASNSGRDHVTSEEFQRILPQILLDFAA</sequence>
<evidence type="ECO:0000256" key="1">
    <source>
        <dbReference type="ARBA" id="ARBA00009359"/>
    </source>
</evidence>
<dbReference type="GO" id="GO:0003677">
    <property type="term" value="F:DNA binding"/>
    <property type="evidence" value="ECO:0007669"/>
    <property type="project" value="UniProtKB-KW"/>
</dbReference>
<comment type="similarity">
    <text evidence="1">Belongs to the CENP-X/MHF2 family.</text>
</comment>
<proteinExistence type="inferred from homology"/>
<dbReference type="AlphaFoldDB" id="A0AAF3FCB2"/>
<evidence type="ECO:0000256" key="4">
    <source>
        <dbReference type="ARBA" id="ARBA00023204"/>
    </source>
</evidence>
<evidence type="ECO:0000313" key="5">
    <source>
        <dbReference type="Proteomes" id="UP000887575"/>
    </source>
</evidence>
<organism evidence="5 6">
    <name type="scientific">Mesorhabditis belari</name>
    <dbReference type="NCBI Taxonomy" id="2138241"/>
    <lineage>
        <taxon>Eukaryota</taxon>
        <taxon>Metazoa</taxon>
        <taxon>Ecdysozoa</taxon>
        <taxon>Nematoda</taxon>
        <taxon>Chromadorea</taxon>
        <taxon>Rhabditida</taxon>
        <taxon>Rhabditina</taxon>
        <taxon>Rhabditomorpha</taxon>
        <taxon>Rhabditoidea</taxon>
        <taxon>Rhabditidae</taxon>
        <taxon>Mesorhabditinae</taxon>
        <taxon>Mesorhabditis</taxon>
    </lineage>
</organism>
<keyword evidence="3" id="KW-0238">DNA-binding</keyword>
<keyword evidence="5" id="KW-1185">Reference proteome</keyword>
<keyword evidence="4" id="KW-0234">DNA repair</keyword>
<dbReference type="GO" id="GO:0006281">
    <property type="term" value="P:DNA repair"/>
    <property type="evidence" value="ECO:0007669"/>
    <property type="project" value="UniProtKB-KW"/>
</dbReference>
<evidence type="ECO:0008006" key="7">
    <source>
        <dbReference type="Google" id="ProtNLM"/>
    </source>
</evidence>
<reference evidence="6" key="1">
    <citation type="submission" date="2024-02" db="UniProtKB">
        <authorList>
            <consortium name="WormBaseParasite"/>
        </authorList>
    </citation>
    <scope>IDENTIFICATION</scope>
</reference>
<dbReference type="InterPro" id="IPR018552">
    <property type="entry name" value="CENP-X"/>
</dbReference>
<evidence type="ECO:0000256" key="3">
    <source>
        <dbReference type="ARBA" id="ARBA00023125"/>
    </source>
</evidence>
<dbReference type="InterPro" id="IPR009072">
    <property type="entry name" value="Histone-fold"/>
</dbReference>
<accession>A0AAF3FCB2</accession>
<dbReference type="Pfam" id="PF09415">
    <property type="entry name" value="CENP-X"/>
    <property type="match status" value="1"/>
</dbReference>
<name>A0AAF3FCB2_9BILA</name>
<dbReference type="GO" id="GO:0046982">
    <property type="term" value="F:protein heterodimerization activity"/>
    <property type="evidence" value="ECO:0007669"/>
    <property type="project" value="InterPro"/>
</dbReference>
<dbReference type="GO" id="GO:0051382">
    <property type="term" value="P:kinetochore assembly"/>
    <property type="evidence" value="ECO:0007669"/>
    <property type="project" value="InterPro"/>
</dbReference>
<dbReference type="Gene3D" id="6.10.130.30">
    <property type="match status" value="1"/>
</dbReference>
<dbReference type="Proteomes" id="UP000887575">
    <property type="component" value="Unassembled WGS sequence"/>
</dbReference>